<dbReference type="EMBL" id="JZWT02000044">
    <property type="protein sequence ID" value="MFB6491530.1"/>
    <property type="molecule type" value="Genomic_DNA"/>
</dbReference>
<protein>
    <submittedName>
        <fullName evidence="1">Thymidylate synthase (FAD)</fullName>
    </submittedName>
</protein>
<sequence>NARELLLNFAPLRCAMPAQAEIRHICWQLFAMAWRLWPTLARLVWADLPQLHRDFCTKVPKGQDCRLYAIEDAEKRYGPLPEKPWLEVTAV</sequence>
<evidence type="ECO:0000313" key="2">
    <source>
        <dbReference type="Proteomes" id="UP000033636"/>
    </source>
</evidence>
<organism evidence="1 2">
    <name type="scientific">Thermoproteus sp. AZ2</name>
    <dbReference type="NCBI Taxonomy" id="1609232"/>
    <lineage>
        <taxon>Archaea</taxon>
        <taxon>Thermoproteota</taxon>
        <taxon>Thermoprotei</taxon>
        <taxon>Thermoproteales</taxon>
        <taxon>Thermoproteaceae</taxon>
        <taxon>Thermoproteus</taxon>
    </lineage>
</organism>
<comment type="caution">
    <text evidence="1">The sequence shown here is derived from an EMBL/GenBank/DDBJ whole genome shotgun (WGS) entry which is preliminary data.</text>
</comment>
<proteinExistence type="predicted"/>
<dbReference type="Proteomes" id="UP000033636">
    <property type="component" value="Unassembled WGS sequence"/>
</dbReference>
<feature type="non-terminal residue" evidence="1">
    <location>
        <position position="1"/>
    </location>
</feature>
<name>A0ACC6V4F7_9CREN</name>
<evidence type="ECO:0000313" key="1">
    <source>
        <dbReference type="EMBL" id="MFB6491530.1"/>
    </source>
</evidence>
<gene>
    <name evidence="1" type="ORF">TU35_009940</name>
</gene>
<reference evidence="1" key="1">
    <citation type="submission" date="2024-07" db="EMBL/GenBank/DDBJ databases">
        <title>Metagenome and Metagenome-Assembled Genomes of Archaea from a hot spring from the geothermal field of Los Azufres, Mexico.</title>
        <authorList>
            <person name="Marin-Paredes R."/>
            <person name="Martinez-Romero E."/>
            <person name="Servin-Garciduenas L.E."/>
        </authorList>
    </citation>
    <scope>NUCLEOTIDE SEQUENCE</scope>
</reference>
<accession>A0ACC6V4F7</accession>